<dbReference type="Pfam" id="PF03103">
    <property type="entry name" value="DUF243"/>
    <property type="match status" value="1"/>
</dbReference>
<gene>
    <name evidence="3" type="ORF">AWZ03_001663</name>
</gene>
<dbReference type="GO" id="GO:0040003">
    <property type="term" value="P:chitin-based cuticle development"/>
    <property type="evidence" value="ECO:0007669"/>
    <property type="project" value="TreeGrafter"/>
</dbReference>
<dbReference type="SMART" id="SM00690">
    <property type="entry name" value="DM5"/>
    <property type="match status" value="1"/>
</dbReference>
<dbReference type="Proteomes" id="UP000295192">
    <property type="component" value="Unassembled WGS sequence"/>
</dbReference>
<dbReference type="AlphaFoldDB" id="A0A484BTF3"/>
<evidence type="ECO:0000313" key="4">
    <source>
        <dbReference type="Proteomes" id="UP000295192"/>
    </source>
</evidence>
<keyword evidence="4" id="KW-1185">Reference proteome</keyword>
<organism evidence="3 4">
    <name type="scientific">Drosophila navojoa</name>
    <name type="common">Fruit fly</name>
    <dbReference type="NCBI Taxonomy" id="7232"/>
    <lineage>
        <taxon>Eukaryota</taxon>
        <taxon>Metazoa</taxon>
        <taxon>Ecdysozoa</taxon>
        <taxon>Arthropoda</taxon>
        <taxon>Hexapoda</taxon>
        <taxon>Insecta</taxon>
        <taxon>Pterygota</taxon>
        <taxon>Neoptera</taxon>
        <taxon>Endopterygota</taxon>
        <taxon>Diptera</taxon>
        <taxon>Brachycera</taxon>
        <taxon>Muscomorpha</taxon>
        <taxon>Ephydroidea</taxon>
        <taxon>Drosophilidae</taxon>
        <taxon>Drosophila</taxon>
    </lineage>
</organism>
<evidence type="ECO:0000313" key="3">
    <source>
        <dbReference type="EMBL" id="TDG51993.1"/>
    </source>
</evidence>
<comment type="caution">
    <text evidence="3">The sequence shown here is derived from an EMBL/GenBank/DDBJ whole genome shotgun (WGS) entry which is preliminary data.</text>
</comment>
<proteinExistence type="predicted"/>
<dbReference type="PANTHER" id="PTHR31927:SF2">
    <property type="entry name" value="FI07246P-RELATED"/>
    <property type="match status" value="1"/>
</dbReference>
<feature type="domain" description="DUF243" evidence="2">
    <location>
        <begin position="169"/>
        <end position="270"/>
    </location>
</feature>
<sequence length="367" mass="38971">MHNIRISLRQHCVDELGSSNRNGSDDGSNSCCTLFSQEKQQPAAKEHQQQQQQQQQQPWQEAQVQNTTNLASNANKAEMRDPILALLATANADVGGYNYGLGIDNVSNGGSLTGGSLTDGSLTGGSLNGGSLNSGSLNGGSLNGGSLNGGSVVDYGTNSQQPDYSSVNTEFNKEFFTYSAPESDFEDNRSVGDLAASLKRNLRVLFIRAPENKGLENAAVALAKQAAEQQTAIYVLTKQGDLTSLANKLQNLNSINARKPEVHFVKYRTPEDAINAQRTIQQEYDRLGGSSTSHNAGIAPVLDFSSKQVVQQPLQLLNERQAGAVSLESLGNGNAASVVSEIEPNAAYLPPAGGSPSSTYLPINKVK</sequence>
<protein>
    <recommendedName>
        <fullName evidence="2">DUF243 domain-containing protein</fullName>
    </recommendedName>
</protein>
<dbReference type="InterPro" id="IPR004145">
    <property type="entry name" value="DUF243"/>
</dbReference>
<dbReference type="GO" id="GO:0008010">
    <property type="term" value="F:structural constituent of chitin-based larval cuticle"/>
    <property type="evidence" value="ECO:0007669"/>
    <property type="project" value="TreeGrafter"/>
</dbReference>
<dbReference type="OrthoDB" id="8052060at2759"/>
<evidence type="ECO:0000259" key="2">
    <source>
        <dbReference type="SMART" id="SM00690"/>
    </source>
</evidence>
<dbReference type="GO" id="GO:0062129">
    <property type="term" value="C:chitin-based extracellular matrix"/>
    <property type="evidence" value="ECO:0007669"/>
    <property type="project" value="TreeGrafter"/>
</dbReference>
<dbReference type="OMA" id="SNDYAPV"/>
<feature type="region of interest" description="Disordered" evidence="1">
    <location>
        <begin position="37"/>
        <end position="64"/>
    </location>
</feature>
<dbReference type="PANTHER" id="PTHR31927">
    <property type="entry name" value="FI07246P-RELATED-RELATED"/>
    <property type="match status" value="1"/>
</dbReference>
<dbReference type="EMBL" id="LSRL02000006">
    <property type="protein sequence ID" value="TDG51993.1"/>
    <property type="molecule type" value="Genomic_DNA"/>
</dbReference>
<accession>A0A484BTF3</accession>
<reference evidence="3 4" key="1">
    <citation type="journal article" date="2019" name="J. Hered.">
        <title>An Improved Genome Assembly for Drosophila navojoa, the Basal Species in the mojavensis Cluster.</title>
        <authorList>
            <person name="Vanderlinde T."/>
            <person name="Dupim E.G."/>
            <person name="Nazario-Yepiz N.O."/>
            <person name="Carvalho A.B."/>
        </authorList>
    </citation>
    <scope>NUCLEOTIDE SEQUENCE [LARGE SCALE GENOMIC DNA]</scope>
    <source>
        <strain evidence="3">Navoj_Jal97</strain>
        <tissue evidence="3">Whole organism</tissue>
    </source>
</reference>
<evidence type="ECO:0000256" key="1">
    <source>
        <dbReference type="SAM" id="MobiDB-lite"/>
    </source>
</evidence>
<name>A0A484BTF3_DRONA</name>